<name>A0A6J8D9E3_MYTCO</name>
<evidence type="ECO:0000313" key="2">
    <source>
        <dbReference type="EMBL" id="CAC5403982.1"/>
    </source>
</evidence>
<dbReference type="PANTHER" id="PTHR40472:SF6">
    <property type="entry name" value="RICIN B-TYPE LECTIN DOMAIN-CONTAINING PROTEIN"/>
    <property type="match status" value="1"/>
</dbReference>
<keyword evidence="1" id="KW-1133">Transmembrane helix</keyword>
<feature type="transmembrane region" description="Helical" evidence="1">
    <location>
        <begin position="12"/>
        <end position="29"/>
    </location>
</feature>
<dbReference type="PANTHER" id="PTHR40472">
    <property type="entry name" value="RICIN B-TYPE LECTIN DOMAIN-CONTAINING PROTEIN"/>
    <property type="match status" value="1"/>
</dbReference>
<feature type="transmembrane region" description="Helical" evidence="1">
    <location>
        <begin position="208"/>
        <end position="230"/>
    </location>
</feature>
<evidence type="ECO:0000313" key="3">
    <source>
        <dbReference type="Proteomes" id="UP000507470"/>
    </source>
</evidence>
<gene>
    <name evidence="2" type="ORF">MCOR_37824</name>
</gene>
<dbReference type="InterPro" id="IPR039051">
    <property type="entry name" value="SE-CTX-like"/>
</dbReference>
<proteinExistence type="predicted"/>
<organism evidence="2 3">
    <name type="scientific">Mytilus coruscus</name>
    <name type="common">Sea mussel</name>
    <dbReference type="NCBI Taxonomy" id="42192"/>
    <lineage>
        <taxon>Eukaryota</taxon>
        <taxon>Metazoa</taxon>
        <taxon>Spiralia</taxon>
        <taxon>Lophotrochozoa</taxon>
        <taxon>Mollusca</taxon>
        <taxon>Bivalvia</taxon>
        <taxon>Autobranchia</taxon>
        <taxon>Pteriomorphia</taxon>
        <taxon>Mytilida</taxon>
        <taxon>Mytiloidea</taxon>
        <taxon>Mytilidae</taxon>
        <taxon>Mytilinae</taxon>
        <taxon>Mytilus</taxon>
    </lineage>
</organism>
<dbReference type="AlphaFoldDB" id="A0A6J8D9E3"/>
<dbReference type="Proteomes" id="UP000507470">
    <property type="component" value="Unassembled WGS sequence"/>
</dbReference>
<feature type="transmembrane region" description="Helical" evidence="1">
    <location>
        <begin position="67"/>
        <end position="86"/>
    </location>
</feature>
<reference evidence="2 3" key="1">
    <citation type="submission" date="2020-06" db="EMBL/GenBank/DDBJ databases">
        <authorList>
            <person name="Li R."/>
            <person name="Bekaert M."/>
        </authorList>
    </citation>
    <scope>NUCLEOTIDE SEQUENCE [LARGE SCALE GENOMIC DNA]</scope>
    <source>
        <strain evidence="3">wild</strain>
    </source>
</reference>
<keyword evidence="1" id="KW-0812">Transmembrane</keyword>
<sequence>MVKLQVALASKWSFVATILIILFSPMHGLSPDQKEQVTAGLELGKGIAELLEKKEFRNSLTKIGKSIGPYLGALGPFIGVVMAFIPSESEELAFMKNMMNTIDNRLDRIDNRFNDIERLIQWNVVQVNFGQLEQRINAVSREFKYIYAVPQAAVQNRKIIFIANYDGDYQNSGTKLYQAIVQKQGTFQEDLGTSVLRYTQNDRKKTQVFLLGVMQLLLQAVKVELGYLLVNQFTHNANFMKSDWEKRIKEVKGKFEQIDYQCTHVNYHPQSGKDIDAYAATNSGQTNRQFATGLFNLLGGKYYWRDWIVVAYDPISGGDNHWVGVGGGHIKFRKNGRNIVVASVDKSRSVMDLARAEQQMKTIAMTKRKGNIWVGYRNVRRTAQDIFNSLNRSGASFVSVIRSGKNANYHYHTRRVKFIRRDPYFDLMMWG</sequence>
<keyword evidence="1" id="KW-0472">Membrane</keyword>
<protein>
    <submittedName>
        <fullName evidence="2">Uncharacterized protein</fullName>
    </submittedName>
</protein>
<keyword evidence="3" id="KW-1185">Reference proteome</keyword>
<accession>A0A6J8D9E3</accession>
<dbReference type="OrthoDB" id="6060659at2759"/>
<dbReference type="EMBL" id="CACVKT020006897">
    <property type="protein sequence ID" value="CAC5403982.1"/>
    <property type="molecule type" value="Genomic_DNA"/>
</dbReference>
<evidence type="ECO:0000256" key="1">
    <source>
        <dbReference type="SAM" id="Phobius"/>
    </source>
</evidence>